<protein>
    <submittedName>
        <fullName evidence="1">Uncharacterized protein</fullName>
    </submittedName>
</protein>
<evidence type="ECO:0000313" key="2">
    <source>
        <dbReference type="Proteomes" id="UP000688137"/>
    </source>
</evidence>
<name>A0A8S1LZ79_PARPR</name>
<dbReference type="AlphaFoldDB" id="A0A8S1LZ79"/>
<sequence>MGNCQACMNDPQNLSEYGAHQNAKQTSFYSIVRRSQPFSKASLAEIVNTSQHQLRTSQKPSIHIQKKASLSMVGNGVDIQKQKTNSEQLISVHCPIAKLAQPWGRPASELQSLIGSKVKMVLSKLKEYQYIIELKLNSIFFYKIYYTKFSIVFQLQNIEIATIKNNQLILLNILIKQGLCYSFLFNKPQCYFYQSSKPFLHLFIYYCSSDLTTQKKRNNENYIYMFYEMRAIHAPSPKFKL</sequence>
<gene>
    <name evidence="1" type="ORF">PPRIM_AZ9-3.1.T0460186</name>
</gene>
<reference evidence="1" key="1">
    <citation type="submission" date="2021-01" db="EMBL/GenBank/DDBJ databases">
        <authorList>
            <consortium name="Genoscope - CEA"/>
            <person name="William W."/>
        </authorList>
    </citation>
    <scope>NUCLEOTIDE SEQUENCE</scope>
</reference>
<keyword evidence="2" id="KW-1185">Reference proteome</keyword>
<comment type="caution">
    <text evidence="1">The sequence shown here is derived from an EMBL/GenBank/DDBJ whole genome shotgun (WGS) entry which is preliminary data.</text>
</comment>
<accession>A0A8S1LZ79</accession>
<evidence type="ECO:0000313" key="1">
    <source>
        <dbReference type="EMBL" id="CAD8070881.1"/>
    </source>
</evidence>
<dbReference type="Proteomes" id="UP000688137">
    <property type="component" value="Unassembled WGS sequence"/>
</dbReference>
<proteinExistence type="predicted"/>
<dbReference type="EMBL" id="CAJJDM010000046">
    <property type="protein sequence ID" value="CAD8070881.1"/>
    <property type="molecule type" value="Genomic_DNA"/>
</dbReference>
<organism evidence="1 2">
    <name type="scientific">Paramecium primaurelia</name>
    <dbReference type="NCBI Taxonomy" id="5886"/>
    <lineage>
        <taxon>Eukaryota</taxon>
        <taxon>Sar</taxon>
        <taxon>Alveolata</taxon>
        <taxon>Ciliophora</taxon>
        <taxon>Intramacronucleata</taxon>
        <taxon>Oligohymenophorea</taxon>
        <taxon>Peniculida</taxon>
        <taxon>Parameciidae</taxon>
        <taxon>Paramecium</taxon>
    </lineage>
</organism>